<name>A0ACB8RE05_9AGAM</name>
<evidence type="ECO:0000313" key="2">
    <source>
        <dbReference type="Proteomes" id="UP000814033"/>
    </source>
</evidence>
<proteinExistence type="predicted"/>
<sequence>MSITVRYRVQNPAAVRSASGLGKPKKVEDVMDFHSGRAELGGRSTTGGQWMERPGWEKPKKGMVYVWTSSAPIYAGRVSILELPDVNTAGKLLVPVTNSTTAEVDIDLDMDDEDAIVEDQLDVDDQATVEHGRRGAVVRYSPLPSTPTKADNTAQKLEHRRSPASGHHNASELETPRKVRFSDEHAKASNKIGLFVQKLTNPIRYLKAHTAWFYQNGPGAIPMPPMLSNKVVLEVGDVYIHVHNSKSKQIDVRQIWILQQDDNGKRYWQQAEERAPHPVLQDRYLAFQAQNDTIPSWVKGNTLRRKDKQPAIMVPGDEQSMVKAQNVVTQTFTDAMNALSANMRRLVIDAEISLADLERLEQRLISLNAIISREDSSLSSAQSELLSDLWTRLGGNRQAVRGFEEHRALLRNIGSYRQRALAHVVAALQTLQSMSEDMEDLRERVAAPELVGDRIPVEVHMRSIRAGLDRIQERKRRAERPKREDAVEWLTS</sequence>
<reference evidence="1" key="2">
    <citation type="journal article" date="2022" name="New Phytol.">
        <title>Evolutionary transition to the ectomycorrhizal habit in the genomes of a hyperdiverse lineage of mushroom-forming fungi.</title>
        <authorList>
            <person name="Looney B."/>
            <person name="Miyauchi S."/>
            <person name="Morin E."/>
            <person name="Drula E."/>
            <person name="Courty P.E."/>
            <person name="Kohler A."/>
            <person name="Kuo A."/>
            <person name="LaButti K."/>
            <person name="Pangilinan J."/>
            <person name="Lipzen A."/>
            <person name="Riley R."/>
            <person name="Andreopoulos W."/>
            <person name="He G."/>
            <person name="Johnson J."/>
            <person name="Nolan M."/>
            <person name="Tritt A."/>
            <person name="Barry K.W."/>
            <person name="Grigoriev I.V."/>
            <person name="Nagy L.G."/>
            <person name="Hibbett D."/>
            <person name="Henrissat B."/>
            <person name="Matheny P.B."/>
            <person name="Labbe J."/>
            <person name="Martin F.M."/>
        </authorList>
    </citation>
    <scope>NUCLEOTIDE SEQUENCE</scope>
    <source>
        <strain evidence="1">FP105234-sp</strain>
    </source>
</reference>
<organism evidence="1 2">
    <name type="scientific">Auriscalpium vulgare</name>
    <dbReference type="NCBI Taxonomy" id="40419"/>
    <lineage>
        <taxon>Eukaryota</taxon>
        <taxon>Fungi</taxon>
        <taxon>Dikarya</taxon>
        <taxon>Basidiomycota</taxon>
        <taxon>Agaricomycotina</taxon>
        <taxon>Agaricomycetes</taxon>
        <taxon>Russulales</taxon>
        <taxon>Auriscalpiaceae</taxon>
        <taxon>Auriscalpium</taxon>
    </lineage>
</organism>
<accession>A0ACB8RE05</accession>
<protein>
    <submittedName>
        <fullName evidence="1">Uncharacterized protein</fullName>
    </submittedName>
</protein>
<keyword evidence="2" id="KW-1185">Reference proteome</keyword>
<evidence type="ECO:0000313" key="1">
    <source>
        <dbReference type="EMBL" id="KAI0042379.1"/>
    </source>
</evidence>
<gene>
    <name evidence="1" type="ORF">FA95DRAFT_1598489</name>
</gene>
<dbReference type="EMBL" id="MU276069">
    <property type="protein sequence ID" value="KAI0042379.1"/>
    <property type="molecule type" value="Genomic_DNA"/>
</dbReference>
<reference evidence="1" key="1">
    <citation type="submission" date="2021-02" db="EMBL/GenBank/DDBJ databases">
        <authorList>
            <consortium name="DOE Joint Genome Institute"/>
            <person name="Ahrendt S."/>
            <person name="Looney B.P."/>
            <person name="Miyauchi S."/>
            <person name="Morin E."/>
            <person name="Drula E."/>
            <person name="Courty P.E."/>
            <person name="Chicoki N."/>
            <person name="Fauchery L."/>
            <person name="Kohler A."/>
            <person name="Kuo A."/>
            <person name="Labutti K."/>
            <person name="Pangilinan J."/>
            <person name="Lipzen A."/>
            <person name="Riley R."/>
            <person name="Andreopoulos W."/>
            <person name="He G."/>
            <person name="Johnson J."/>
            <person name="Barry K.W."/>
            <person name="Grigoriev I.V."/>
            <person name="Nagy L."/>
            <person name="Hibbett D."/>
            <person name="Henrissat B."/>
            <person name="Matheny P.B."/>
            <person name="Labbe J."/>
            <person name="Martin F."/>
        </authorList>
    </citation>
    <scope>NUCLEOTIDE SEQUENCE</scope>
    <source>
        <strain evidence="1">FP105234-sp</strain>
    </source>
</reference>
<comment type="caution">
    <text evidence="1">The sequence shown here is derived from an EMBL/GenBank/DDBJ whole genome shotgun (WGS) entry which is preliminary data.</text>
</comment>
<dbReference type="Proteomes" id="UP000814033">
    <property type="component" value="Unassembled WGS sequence"/>
</dbReference>